<proteinExistence type="predicted"/>
<dbReference type="Proteomes" id="UP001066276">
    <property type="component" value="Chromosome 4_2"/>
</dbReference>
<feature type="region of interest" description="Disordered" evidence="1">
    <location>
        <begin position="1"/>
        <end position="193"/>
    </location>
</feature>
<evidence type="ECO:0000313" key="2">
    <source>
        <dbReference type="EMBL" id="KAJ1160059.1"/>
    </source>
</evidence>
<sequence length="193" mass="20555">MQAAAPRHDPPGDQYYWPLQQGLTPGGPEQARPAAGLGPCRTEWSLSTESWGPPHPDESADPEGPRRPPPSRRGAATNQAAPRSGPARLPQATQPSGLAPLGHTPWSSGLRKSLSGDRGPIRLPKVPPGQDSPRAPLQRGTEAFYRVPAEARSSPLKLSTPLQQARFWPSPPQRRPHTGSPAAESSGRTKAPP</sequence>
<reference evidence="2" key="1">
    <citation type="journal article" date="2022" name="bioRxiv">
        <title>Sequencing and chromosome-scale assembly of the giantPleurodeles waltlgenome.</title>
        <authorList>
            <person name="Brown T."/>
            <person name="Elewa A."/>
            <person name="Iarovenko S."/>
            <person name="Subramanian E."/>
            <person name="Araus A.J."/>
            <person name="Petzold A."/>
            <person name="Susuki M."/>
            <person name="Suzuki K.-i.T."/>
            <person name="Hayashi T."/>
            <person name="Toyoda A."/>
            <person name="Oliveira C."/>
            <person name="Osipova E."/>
            <person name="Leigh N.D."/>
            <person name="Simon A."/>
            <person name="Yun M.H."/>
        </authorList>
    </citation>
    <scope>NUCLEOTIDE SEQUENCE</scope>
    <source>
        <strain evidence="2">20211129_DDA</strain>
        <tissue evidence="2">Liver</tissue>
    </source>
</reference>
<dbReference type="AlphaFoldDB" id="A0AAV7S6G9"/>
<feature type="compositionally biased region" description="Basic and acidic residues" evidence="1">
    <location>
        <begin position="55"/>
        <end position="66"/>
    </location>
</feature>
<gene>
    <name evidence="2" type="ORF">NDU88_000561</name>
</gene>
<accession>A0AAV7S6G9</accession>
<name>A0AAV7S6G9_PLEWA</name>
<evidence type="ECO:0000313" key="3">
    <source>
        <dbReference type="Proteomes" id="UP001066276"/>
    </source>
</evidence>
<comment type="caution">
    <text evidence="2">The sequence shown here is derived from an EMBL/GenBank/DDBJ whole genome shotgun (WGS) entry which is preliminary data.</text>
</comment>
<keyword evidence="3" id="KW-1185">Reference proteome</keyword>
<dbReference type="EMBL" id="JANPWB010000008">
    <property type="protein sequence ID" value="KAJ1160059.1"/>
    <property type="molecule type" value="Genomic_DNA"/>
</dbReference>
<organism evidence="2 3">
    <name type="scientific">Pleurodeles waltl</name>
    <name type="common">Iberian ribbed newt</name>
    <dbReference type="NCBI Taxonomy" id="8319"/>
    <lineage>
        <taxon>Eukaryota</taxon>
        <taxon>Metazoa</taxon>
        <taxon>Chordata</taxon>
        <taxon>Craniata</taxon>
        <taxon>Vertebrata</taxon>
        <taxon>Euteleostomi</taxon>
        <taxon>Amphibia</taxon>
        <taxon>Batrachia</taxon>
        <taxon>Caudata</taxon>
        <taxon>Salamandroidea</taxon>
        <taxon>Salamandridae</taxon>
        <taxon>Pleurodelinae</taxon>
        <taxon>Pleurodeles</taxon>
    </lineage>
</organism>
<protein>
    <submittedName>
        <fullName evidence="2">Uncharacterized protein</fullName>
    </submittedName>
</protein>
<evidence type="ECO:0000256" key="1">
    <source>
        <dbReference type="SAM" id="MobiDB-lite"/>
    </source>
</evidence>
<feature type="compositionally biased region" description="Basic and acidic residues" evidence="1">
    <location>
        <begin position="1"/>
        <end position="11"/>
    </location>
</feature>